<feature type="transmembrane region" description="Helical" evidence="4">
    <location>
        <begin position="388"/>
        <end position="411"/>
    </location>
</feature>
<dbReference type="SUPFAM" id="SSF55257">
    <property type="entry name" value="RBP11-like subunits of RNA polymerase"/>
    <property type="match status" value="1"/>
</dbReference>
<keyword evidence="2" id="KW-0804">Transcription</keyword>
<dbReference type="GO" id="GO:0003899">
    <property type="term" value="F:DNA-directed RNA polymerase activity"/>
    <property type="evidence" value="ECO:0007669"/>
    <property type="project" value="InterPro"/>
</dbReference>
<evidence type="ECO:0000256" key="3">
    <source>
        <dbReference type="SAM" id="MobiDB-lite"/>
    </source>
</evidence>
<organism evidence="6 7">
    <name type="scientific">Dictyocaulus viviparus</name>
    <name type="common">Bovine lungworm</name>
    <dbReference type="NCBI Taxonomy" id="29172"/>
    <lineage>
        <taxon>Eukaryota</taxon>
        <taxon>Metazoa</taxon>
        <taxon>Ecdysozoa</taxon>
        <taxon>Nematoda</taxon>
        <taxon>Chromadorea</taxon>
        <taxon>Rhabditida</taxon>
        <taxon>Rhabditina</taxon>
        <taxon>Rhabditomorpha</taxon>
        <taxon>Strongyloidea</taxon>
        <taxon>Metastrongylidae</taxon>
        <taxon>Dictyocaulus</taxon>
    </lineage>
</organism>
<feature type="compositionally biased region" description="Basic and acidic residues" evidence="3">
    <location>
        <begin position="328"/>
        <end position="348"/>
    </location>
</feature>
<proteinExistence type="predicted"/>
<keyword evidence="4" id="KW-0472">Membrane</keyword>
<dbReference type="InterPro" id="IPR036643">
    <property type="entry name" value="RNApol_insert_sf"/>
</dbReference>
<dbReference type="AlphaFoldDB" id="A0A0D8Y9K3"/>
<dbReference type="GO" id="GO:0006351">
    <property type="term" value="P:DNA-templated transcription"/>
    <property type="evidence" value="ECO:0007669"/>
    <property type="project" value="InterPro"/>
</dbReference>
<dbReference type="Gene3D" id="3.30.1360.10">
    <property type="entry name" value="RNA polymerase, RBP11-like subunit"/>
    <property type="match status" value="2"/>
</dbReference>
<name>A0A0D8Y9K3_DICVI</name>
<dbReference type="PANTHER" id="PTHR11800">
    <property type="entry name" value="DNA-DIRECTED RNA POLYMERASE"/>
    <property type="match status" value="1"/>
</dbReference>
<feature type="domain" description="DNA-directed RNA polymerase RpoA/D/Rpb3-type" evidence="5">
    <location>
        <begin position="44"/>
        <end position="226"/>
    </location>
</feature>
<dbReference type="Gene3D" id="2.170.120.12">
    <property type="entry name" value="DNA-directed RNA polymerase, insert domain"/>
    <property type="match status" value="2"/>
</dbReference>
<evidence type="ECO:0000256" key="4">
    <source>
        <dbReference type="SAM" id="Phobius"/>
    </source>
</evidence>
<dbReference type="GO" id="GO:0005666">
    <property type="term" value="C:RNA polymerase III complex"/>
    <property type="evidence" value="ECO:0007669"/>
    <property type="project" value="TreeGrafter"/>
</dbReference>
<evidence type="ECO:0000313" key="7">
    <source>
        <dbReference type="Proteomes" id="UP000053766"/>
    </source>
</evidence>
<feature type="region of interest" description="Disordered" evidence="3">
    <location>
        <begin position="328"/>
        <end position="350"/>
    </location>
</feature>
<keyword evidence="1" id="KW-0240">DNA-directed RNA polymerase</keyword>
<dbReference type="InterPro" id="IPR036603">
    <property type="entry name" value="RBP11-like"/>
</dbReference>
<evidence type="ECO:0000313" key="6">
    <source>
        <dbReference type="EMBL" id="KJH53420.1"/>
    </source>
</evidence>
<keyword evidence="7" id="KW-1185">Reference proteome</keyword>
<reference evidence="6 7" key="1">
    <citation type="submission" date="2013-11" db="EMBL/GenBank/DDBJ databases">
        <title>Draft genome of the bovine lungworm Dictyocaulus viviparus.</title>
        <authorList>
            <person name="Mitreva M."/>
        </authorList>
    </citation>
    <scope>NUCLEOTIDE SEQUENCE [LARGE SCALE GENOMIC DNA]</scope>
    <source>
        <strain evidence="6 7">HannoverDv2000</strain>
    </source>
</reference>
<dbReference type="STRING" id="29172.A0A0D8Y9K3"/>
<dbReference type="InterPro" id="IPR050518">
    <property type="entry name" value="Rpo3/RPB3_RNA_Pol_subunit"/>
</dbReference>
<gene>
    <name evidence="6" type="ORF">DICVIV_00358</name>
</gene>
<dbReference type="OrthoDB" id="3784at2759"/>
<dbReference type="Pfam" id="PF01193">
    <property type="entry name" value="RNA_pol_L"/>
    <property type="match status" value="1"/>
</dbReference>
<evidence type="ECO:0000256" key="1">
    <source>
        <dbReference type="ARBA" id="ARBA00022478"/>
    </source>
</evidence>
<keyword evidence="4" id="KW-0812">Transmembrane</keyword>
<dbReference type="Proteomes" id="UP000053766">
    <property type="component" value="Unassembled WGS sequence"/>
</dbReference>
<dbReference type="SUPFAM" id="SSF56553">
    <property type="entry name" value="Insert subdomain of RNA polymerase alpha subunit"/>
    <property type="match status" value="1"/>
</dbReference>
<dbReference type="SMART" id="SM00662">
    <property type="entry name" value="RPOLD"/>
    <property type="match status" value="1"/>
</dbReference>
<dbReference type="PANTHER" id="PTHR11800:SF13">
    <property type="entry name" value="DNA-DIRECTED RNA POLYMERASES I AND III SUBUNIT RPAC1"/>
    <property type="match status" value="1"/>
</dbReference>
<evidence type="ECO:0000256" key="2">
    <source>
        <dbReference type="ARBA" id="ARBA00023163"/>
    </source>
</evidence>
<keyword evidence="4" id="KW-1133">Transmembrane helix</keyword>
<dbReference type="EMBL" id="KN716152">
    <property type="protein sequence ID" value="KJH53420.1"/>
    <property type="molecule type" value="Genomic_DNA"/>
</dbReference>
<feature type="region of interest" description="Disordered" evidence="3">
    <location>
        <begin position="1"/>
        <end position="20"/>
    </location>
</feature>
<reference evidence="7" key="2">
    <citation type="journal article" date="2016" name="Sci. Rep.">
        <title>Dictyocaulus viviparus genome, variome and transcriptome elucidate lungworm biology and support future intervention.</title>
        <authorList>
            <person name="McNulty S.N."/>
            <person name="Strube C."/>
            <person name="Rosa B.A."/>
            <person name="Martin J.C."/>
            <person name="Tyagi R."/>
            <person name="Choi Y.J."/>
            <person name="Wang Q."/>
            <person name="Hallsworth Pepin K."/>
            <person name="Zhang X."/>
            <person name="Ozersky P."/>
            <person name="Wilson R.K."/>
            <person name="Sternberg P.W."/>
            <person name="Gasser R.B."/>
            <person name="Mitreva M."/>
        </authorList>
    </citation>
    <scope>NUCLEOTIDE SEQUENCE [LARGE SCALE GENOMIC DNA]</scope>
    <source>
        <strain evidence="7">HannoverDv2000</strain>
    </source>
</reference>
<evidence type="ECO:0000259" key="5">
    <source>
        <dbReference type="SMART" id="SM00662"/>
    </source>
</evidence>
<sequence>MGAKRSSKIKNETNNPVTSKNEIKLEEERVLNIVFVNEADNGMSLDFDLINVEAPIANTLRRILLAEVPSMAIEKVYLYQNTSVIQVIGVNEHGVDCEEEPKPDSSRTVVFNINVTCTRNRDAPSTATEPHNLYHQSSVYSKSFKWVPCGDQLCSDDKVAVVADARRDTCSRNVFRHSDLSSVVELGRKKNHFIFNVESTGALKSAELVIEACKISKPIADAVIRYGKDHPLFRNKILIPIGKEVESGLVRMTTSLRMKRLGLGESSKTAAVSEAAALEQASDLVQQLVLFTYSLVVFFGYYYYTKKNTPENLKLTDFEEFCEKNEKRSDSDKSKNDSKRETATEKKSRSTRVSSLPIDAASCIVLEGEYITQEINNHIVQTIFLCKLIIFIFYLFTLVLLWFLYCIVVIGKSMVFSRKKLQAPFLSHCALLSLSRLLLPRWYIIYTNVQVMLRIAQYGHDF</sequence>
<dbReference type="InterPro" id="IPR011263">
    <property type="entry name" value="DNA-dir_RNA_pol_RpoA/D/Rpb3"/>
</dbReference>
<accession>A0A0D8Y9K3</accession>
<dbReference type="GO" id="GO:0005736">
    <property type="term" value="C:RNA polymerase I complex"/>
    <property type="evidence" value="ECO:0007669"/>
    <property type="project" value="TreeGrafter"/>
</dbReference>
<dbReference type="GO" id="GO:0046983">
    <property type="term" value="F:protein dimerization activity"/>
    <property type="evidence" value="ECO:0007669"/>
    <property type="project" value="InterPro"/>
</dbReference>
<protein>
    <submittedName>
        <fullName evidence="6">RNA polymerase Rpb3/Rpb11 dimerization domain protein</fullName>
    </submittedName>
</protein>